<dbReference type="RefSeq" id="WP_255595163.1">
    <property type="nucleotide sequence ID" value="NZ_CADIJM010000002.1"/>
</dbReference>
<name>A0A6S6ZG55_9BURK</name>
<evidence type="ECO:0000313" key="2">
    <source>
        <dbReference type="EMBL" id="CAB3678582.1"/>
    </source>
</evidence>
<organism evidence="2 3">
    <name type="scientific">Achromobacter animicus</name>
    <dbReference type="NCBI Taxonomy" id="1389935"/>
    <lineage>
        <taxon>Bacteria</taxon>
        <taxon>Pseudomonadati</taxon>
        <taxon>Pseudomonadota</taxon>
        <taxon>Betaproteobacteria</taxon>
        <taxon>Burkholderiales</taxon>
        <taxon>Alcaligenaceae</taxon>
        <taxon>Achromobacter</taxon>
    </lineage>
</organism>
<sequence>MKRFLAVLLLLFGGFTAEAAKPFQCQLISNTRPRRDPLPPGER</sequence>
<keyword evidence="1" id="KW-0732">Signal</keyword>
<evidence type="ECO:0000313" key="3">
    <source>
        <dbReference type="Proteomes" id="UP000494214"/>
    </source>
</evidence>
<keyword evidence="3" id="KW-1185">Reference proteome</keyword>
<evidence type="ECO:0000256" key="1">
    <source>
        <dbReference type="SAM" id="SignalP"/>
    </source>
</evidence>
<dbReference type="EMBL" id="CADIJM010000002">
    <property type="protein sequence ID" value="CAB3678582.1"/>
    <property type="molecule type" value="Genomic_DNA"/>
</dbReference>
<feature type="signal peptide" evidence="1">
    <location>
        <begin position="1"/>
        <end position="19"/>
    </location>
</feature>
<dbReference type="AlphaFoldDB" id="A0A6S6ZG55"/>
<gene>
    <name evidence="2" type="ORF">LMG26690_01468</name>
</gene>
<accession>A0A6S6ZG55</accession>
<proteinExistence type="predicted"/>
<feature type="chain" id="PRO_5029011063" evidence="1">
    <location>
        <begin position="20"/>
        <end position="43"/>
    </location>
</feature>
<protein>
    <submittedName>
        <fullName evidence="2">Uncharacterized protein</fullName>
    </submittedName>
</protein>
<dbReference type="Proteomes" id="UP000494214">
    <property type="component" value="Unassembled WGS sequence"/>
</dbReference>
<reference evidence="2 3" key="1">
    <citation type="submission" date="2020-04" db="EMBL/GenBank/DDBJ databases">
        <authorList>
            <person name="De Canck E."/>
        </authorList>
    </citation>
    <scope>NUCLEOTIDE SEQUENCE [LARGE SCALE GENOMIC DNA]</scope>
    <source>
        <strain evidence="2 3">LMG 26690</strain>
    </source>
</reference>